<feature type="binding site" evidence="1">
    <location>
        <position position="939"/>
    </location>
    <ligand>
        <name>Zn(2+)</name>
        <dbReference type="ChEBI" id="CHEBI:29105"/>
    </ligand>
</feature>
<keyword evidence="1" id="KW-0862">Zinc</keyword>
<dbReference type="GO" id="GO:0031179">
    <property type="term" value="P:peptide modification"/>
    <property type="evidence" value="ECO:0007669"/>
    <property type="project" value="InterPro"/>
</dbReference>
<dbReference type="PIRSF" id="PIRSF037228">
    <property type="entry name" value="Lant_mod_RumM"/>
    <property type="match status" value="1"/>
</dbReference>
<comment type="caution">
    <text evidence="3">The sequence shown here is derived from an EMBL/GenBank/DDBJ whole genome shotgun (WGS) entry which is preliminary data.</text>
</comment>
<evidence type="ECO:0000313" key="4">
    <source>
        <dbReference type="Proteomes" id="UP000295689"/>
    </source>
</evidence>
<dbReference type="GO" id="GO:0005975">
    <property type="term" value="P:carbohydrate metabolic process"/>
    <property type="evidence" value="ECO:0007669"/>
    <property type="project" value="InterPro"/>
</dbReference>
<evidence type="ECO:0000313" key="3">
    <source>
        <dbReference type="EMBL" id="TCN18918.1"/>
    </source>
</evidence>
<dbReference type="RefSeq" id="WP_132011340.1">
    <property type="nucleotide sequence ID" value="NZ_JABUHM010000019.1"/>
</dbReference>
<name>A0A4R2AXX0_9BACI</name>
<evidence type="ECO:0000259" key="2">
    <source>
        <dbReference type="Pfam" id="PF13575"/>
    </source>
</evidence>
<keyword evidence="4" id="KW-1185">Reference proteome</keyword>
<dbReference type="Pfam" id="PF13575">
    <property type="entry name" value="DUF4135"/>
    <property type="match status" value="1"/>
</dbReference>
<dbReference type="InterPro" id="IPR025410">
    <property type="entry name" value="Lant_dehyd"/>
</dbReference>
<feature type="binding site" evidence="1">
    <location>
        <position position="986"/>
    </location>
    <ligand>
        <name>Zn(2+)</name>
        <dbReference type="ChEBI" id="CHEBI:29105"/>
    </ligand>
</feature>
<evidence type="ECO:0000256" key="1">
    <source>
        <dbReference type="PIRSR" id="PIRSR607822-1"/>
    </source>
</evidence>
<feature type="binding site" evidence="1">
    <location>
        <position position="985"/>
    </location>
    <ligand>
        <name>Zn(2+)</name>
        <dbReference type="ChEBI" id="CHEBI:29105"/>
    </ligand>
</feature>
<dbReference type="InterPro" id="IPR012341">
    <property type="entry name" value="6hp_glycosidase-like_sf"/>
</dbReference>
<dbReference type="GO" id="GO:0046872">
    <property type="term" value="F:metal ion binding"/>
    <property type="evidence" value="ECO:0007669"/>
    <property type="project" value="UniProtKB-KW"/>
</dbReference>
<feature type="domain" description="Lantibiotic biosynthesis protein dehydration" evidence="2">
    <location>
        <begin position="217"/>
        <end position="593"/>
    </location>
</feature>
<proteinExistence type="predicted"/>
<dbReference type="InterPro" id="IPR007822">
    <property type="entry name" value="LANC-like"/>
</dbReference>
<gene>
    <name evidence="3" type="ORF">EV146_1185</name>
</gene>
<dbReference type="InterPro" id="IPR017146">
    <property type="entry name" value="Lanti_2_LanM"/>
</dbReference>
<dbReference type="PRINTS" id="PR01950">
    <property type="entry name" value="LANCSUPER"/>
</dbReference>
<dbReference type="CDD" id="cd04792">
    <property type="entry name" value="LanM-like"/>
    <property type="match status" value="1"/>
</dbReference>
<dbReference type="EMBL" id="SLVV01000018">
    <property type="protein sequence ID" value="TCN18918.1"/>
    <property type="molecule type" value="Genomic_DNA"/>
</dbReference>
<organism evidence="3 4">
    <name type="scientific">Mesobacillus foraminis</name>
    <dbReference type="NCBI Taxonomy" id="279826"/>
    <lineage>
        <taxon>Bacteria</taxon>
        <taxon>Bacillati</taxon>
        <taxon>Bacillota</taxon>
        <taxon>Bacilli</taxon>
        <taxon>Bacillales</taxon>
        <taxon>Bacillaceae</taxon>
        <taxon>Mesobacillus</taxon>
    </lineage>
</organism>
<sequence>MPTDQAFKKAFFMDERVQKKTTDELVYESQPDDYSNLRISNWIDGMGRNEDLFIKNLHLHNMEHKDLLEIMKDKNYGFDPDAEWLGVIRDIENFDHRRPKLPSILQKIIAFNPREPITFFNFFLPFLKIGVERIEKAISLTEKRHSRSLMEEKVLFQLVRNLAETLSKVSFRTLTLELNIARLSEVLVGETPQERYKYFSDTLLTDKNYIAEIYRQYPVLMRILSGKTIKWADNFAEIYDHLLCDKSAIEQRFFNGTPFSALEDITMGISDSHNGGKGVAILKLSNGRNLVYKPRSLEIDDHFQGLLHWFNALKEDKLELRPISLLNRGTYGWSEFVEHKECSTEQEVKDFYHRMGYYLALLYSINAIDFHNENLIACGEHPVLIDLETLFNQDAVQSTDSATAQEIALKTLSQSVLATNILPVFTLYNKAEGRGLNISGMANGEEQLYPSKVPVIQSNHTDEQKVERGYVTIPPSSNYPTLNGEKVNVTLYIDEMMAGFKEAYGLLASNKDGLKNEVKRFENTRVRQILRATSRYGNLLAISYHPDYLRDGLDREMLLGKLWLDTDMQPELKQVLLAEKEDLLEGDIPYFTTEPGQPHIYDSQGRCYENYYEGSSLSKTLEKIDGLGPKDYEEQLQIIKLSMLALGTTPSDKTSGYIPALPEHQIKREPFLEEAKTIADYLIDRSIQGTNNGQKDVSWIGTRLTDNAESLWRIAPLGNDLYDGISGIALFFGYLYKYTKEPKYRDQVQKCLPPVKDSLRDMLTYPQYAALGAFTGVLSNIYMINHLSVILDEPSLMEEIKEVMPKLLESIPYTQEVDIIDGSAGSLIVCLDLYNQTNEEIFLDAARKFGEQILQKAIHQTKGIGWKISVSEDALPGFSHGTSGIVWALYELFQLTGDDRFYDALSQGLVYERSLYMEEKKNWALPAAMELPQLPCAWCHGAAGVVLSRLLMKKAGYSDALIDDEIKAGLETIIKEGFGRDHSLCHGDVGNLDVLLLASQVLGDELWEQYGYAVGEKVLKEIQENGWKSGLPQHLETYGAMVGIAGIGLGLLKLYDQDGVPSLTRLESLTSLK</sequence>
<dbReference type="GO" id="GO:0005886">
    <property type="term" value="C:plasma membrane"/>
    <property type="evidence" value="ECO:0007669"/>
    <property type="project" value="TreeGrafter"/>
</dbReference>
<protein>
    <submittedName>
        <fullName evidence="3">Type 2 lantibiotic biosynthesis protein LanM</fullName>
    </submittedName>
</protein>
<keyword evidence="1" id="KW-0479">Metal-binding</keyword>
<dbReference type="PANTHER" id="PTHR12736:SF7">
    <property type="entry name" value="LANC-LIKE PROTEIN 3"/>
    <property type="match status" value="1"/>
</dbReference>
<reference evidence="3 4" key="1">
    <citation type="journal article" date="2015" name="Stand. Genomic Sci.">
        <title>Genomic Encyclopedia of Bacterial and Archaeal Type Strains, Phase III: the genomes of soil and plant-associated and newly described type strains.</title>
        <authorList>
            <person name="Whitman W.B."/>
            <person name="Woyke T."/>
            <person name="Klenk H.P."/>
            <person name="Zhou Y."/>
            <person name="Lilburn T.G."/>
            <person name="Beck B.J."/>
            <person name="De Vos P."/>
            <person name="Vandamme P."/>
            <person name="Eisen J.A."/>
            <person name="Garrity G."/>
            <person name="Hugenholtz P."/>
            <person name="Kyrpides N.C."/>
        </authorList>
    </citation>
    <scope>NUCLEOTIDE SEQUENCE [LARGE SCALE GENOMIC DNA]</scope>
    <source>
        <strain evidence="3 4">CV53</strain>
    </source>
</reference>
<dbReference type="AlphaFoldDB" id="A0A4R2AXX0"/>
<dbReference type="Gene3D" id="1.50.10.10">
    <property type="match status" value="1"/>
</dbReference>
<dbReference type="SUPFAM" id="SSF158745">
    <property type="entry name" value="LanC-like"/>
    <property type="match status" value="1"/>
</dbReference>
<dbReference type="NCBIfam" id="TIGR03897">
    <property type="entry name" value="lanti_2_LanM"/>
    <property type="match status" value="1"/>
</dbReference>
<dbReference type="Pfam" id="PF05147">
    <property type="entry name" value="LANC_like"/>
    <property type="match status" value="1"/>
</dbReference>
<dbReference type="PANTHER" id="PTHR12736">
    <property type="entry name" value="LANC-LIKE PROTEIN"/>
    <property type="match status" value="1"/>
</dbReference>
<dbReference type="SMART" id="SM01260">
    <property type="entry name" value="LANC_like"/>
    <property type="match status" value="1"/>
</dbReference>
<dbReference type="Proteomes" id="UP000295689">
    <property type="component" value="Unassembled WGS sequence"/>
</dbReference>
<accession>A0A4R2AXX0</accession>